<evidence type="ECO:0000256" key="1">
    <source>
        <dbReference type="ARBA" id="ARBA00004167"/>
    </source>
</evidence>
<keyword evidence="16" id="KW-1185">Reference proteome</keyword>
<evidence type="ECO:0000256" key="7">
    <source>
        <dbReference type="ARBA" id="ARBA00022777"/>
    </source>
</evidence>
<keyword evidence="8 12" id="KW-0067">ATP-binding</keyword>
<dbReference type="PROSITE" id="PS00108">
    <property type="entry name" value="PROTEIN_KINASE_ST"/>
    <property type="match status" value="3"/>
</dbReference>
<dbReference type="InterPro" id="IPR001245">
    <property type="entry name" value="Ser-Thr/Tyr_kinase_cat_dom"/>
</dbReference>
<name>A0AA87B7S2_9FABA</name>
<dbReference type="SMART" id="SM00220">
    <property type="entry name" value="S_TKc"/>
    <property type="match status" value="3"/>
</dbReference>
<evidence type="ECO:0000256" key="2">
    <source>
        <dbReference type="ARBA" id="ARBA00022527"/>
    </source>
</evidence>
<keyword evidence="6 12" id="KW-0547">Nucleotide-binding</keyword>
<dbReference type="Gene3D" id="1.10.510.10">
    <property type="entry name" value="Transferase(Phosphotransferase) domain 1"/>
    <property type="match status" value="3"/>
</dbReference>
<comment type="subcellular location">
    <subcellularLocation>
        <location evidence="1">Membrane</location>
        <topology evidence="1">Single-pass membrane protein</topology>
    </subcellularLocation>
</comment>
<dbReference type="GO" id="GO:0005524">
    <property type="term" value="F:ATP binding"/>
    <property type="evidence" value="ECO:0007669"/>
    <property type="project" value="UniProtKB-UniRule"/>
</dbReference>
<sequence length="1783" mass="201655">MPLLLAAGFPRKCPPSFPCGYLGDVSFPFTKAERQDCGFLPIRNCDDPLNHKMIQPQKNGTWFQVIRVTQLLSNPTTPFTTFQFRDEDLYALLQNQSCEAFRSNYTLPHTSPFASFSFAFTTTLFRCNRSLPFNPPTNMCNYTKCHDYNLYFGYNHSSSLTACTEVKLPNKDVPDGINPFAFLTADVLIKVELTHECLDCINRQRGLCQLDSTEKFCCANKGGQLESRDSYSDSSSNPHRTSSGEYFEVPLFSYAQLKEVTNNFDHTQELGDGGFGTVYYGKLPDGREVAVKRLYEHNWRRVEQFKNEVKILTRLRHKNLVSLYGCTSRHSRELLLVYEYISNGTVACHLHGDLAKPGLLPWPTRIKIAIETASALAYLHASRIIHRDVKTNNILLDSNFSVKVADFGLSRDFRNDVTHVSTAPQGSPGYLDPEYYSCYQLTSKSDVYSFGVVLIELISSKPAVDMNRSRDEINLSNLAVRKIQESAIGDLVDPCLGFDSDSGVKGMIVSVAGLALQCLQREKDLRPSMDEVLHELQRIKSGKDEVDVDNVRVSDSCAHSPPPASPEWDEVGLLKNTKPASPNSVTDKWESITQQDAISISDEDFHKRFQNNSCDTLTNNYSLPSHSQLYSINIKYNVTLFRCKHGFNKKPPPHYFSYPCPQYHYDIYYDSLPLPNYEETRTLFSSCSVLQLAKKDKTDTKDILSFVSAAMVIEVVLSNDCYECYNRRGGQCRLDNDQKFYCQQGPRNRSKILKLILGLVADPQYQSRNTQRGEIGPISNPEPENGRFYYEVPLFSYKELKEATYNFHHARQLGSGGFGTVYYGKLRDGREVAIKRLYEHNYRRVEQFMNEVHILTGLRHINLVSLYGCTSGRSRELLLVYEHVPNGTVACHLHGAFARPRTLPWQIRMKIAIETASALSYLHASAIIHRDVKTKNILLTQSFSVKVGDFGLSRLFPNDVTHVSTAPLGTPGYVDPEYQQCYQLTNKSDVYSFGVVLIELISSKPAVDMSRNRDEINLSNLAIKKIQQSAFSELVDSSLGFDSDSEVKRMMVSVAELAFQCLQRDKDLRPSMDEVLKMLTRIESGKDTPEHLDEEDLSLPSLPSPPPLDWDENGLWKKMMVQPSPKAVTDKWHKLVVYWIEGISINRPSKLKSYCMKMKIYSHFRSQVTYEALQNDNMFFCVQSEKQVAAHFDCGLLLLVSAENGECPRSFQCGFLGQIRFPFTTTQQQHCGLLPIHGCENHDPMAPKTLQLNTSTTTSTSYPVLKVEVPHTIFITDVEHEKHLLNRSCKAFGKNFSLPHPSPSASFLLKYSITIFRCPHSLKPTLPKYFHKYSNCSSEYDIYYGRPDAETPLDLKVEKSLAPCSTIQLAVEGVSGDDPFQFLTSSIAIEVELSDECERCPGDGKGQCLPDGKGNFSCPTESANIYFGVPVFTYRDLEIATKSFDRSRELGEGGFGIVYFGKLQDGREVAVKRLYEHNYRRVEQFLNEIKILTRLRHKNLVSLYGCTSRDSRELLLVYEYISNGTVASHLHHHESTNHGSMTWPTRMKVAIETATALAHLHARDIIHRDVKTSNLLLDSTFCVKVADFGLSRLFPIDVTHVSTAPQGTPGYVDPEYHRCYQLTNKSDVYSFGVVLIELISSMPAIDLNRHKDEINLADLAMRKIHKNAIAELVDPSLGFESNDDVKRQITAVAELAFQCLQRDKELRPSMEEVLEVLKRIESGKEETRHVEEVNLEDEEPPSPSSADHDEVKLLMNIKLPPSSPKAVTDKWSSQSTSPNVSGQ</sequence>
<evidence type="ECO:0000256" key="3">
    <source>
        <dbReference type="ARBA" id="ARBA00022679"/>
    </source>
</evidence>
<dbReference type="InterPro" id="IPR017441">
    <property type="entry name" value="Protein_kinase_ATP_BS"/>
</dbReference>
<evidence type="ECO:0000256" key="6">
    <source>
        <dbReference type="ARBA" id="ARBA00022741"/>
    </source>
</evidence>
<dbReference type="InterPro" id="IPR008271">
    <property type="entry name" value="Ser/Thr_kinase_AS"/>
</dbReference>
<dbReference type="PROSITE" id="PS00107">
    <property type="entry name" value="PROTEIN_KINASE_ATP"/>
    <property type="match status" value="3"/>
</dbReference>
<proteinExistence type="predicted"/>
<keyword evidence="9" id="KW-1133">Transmembrane helix</keyword>
<dbReference type="PROSITE" id="PS50011">
    <property type="entry name" value="PROTEIN_KINASE_DOM"/>
    <property type="match status" value="3"/>
</dbReference>
<evidence type="ECO:0000256" key="4">
    <source>
        <dbReference type="ARBA" id="ARBA00022692"/>
    </source>
</evidence>
<dbReference type="CDD" id="cd14066">
    <property type="entry name" value="STKc_IRAK"/>
    <property type="match status" value="2"/>
</dbReference>
<dbReference type="FunFam" id="3.30.200.20:FF:000217">
    <property type="entry name" value="probable LRR receptor-like serine/threonine-protein kinase At1g53430"/>
    <property type="match status" value="2"/>
</dbReference>
<keyword evidence="3" id="KW-0808">Transferase</keyword>
<feature type="domain" description="Protein kinase" evidence="14">
    <location>
        <begin position="807"/>
        <end position="1082"/>
    </location>
</feature>
<evidence type="ECO:0000259" key="14">
    <source>
        <dbReference type="PROSITE" id="PS50011"/>
    </source>
</evidence>
<dbReference type="PANTHER" id="PTHR46008:SF2">
    <property type="entry name" value="LEAF RUST 10 DISEASE-RESISTANCE LOCUS RECEPTOR-LIKE PROTEIN KINASE-LIKE 1.4"/>
    <property type="match status" value="1"/>
</dbReference>
<dbReference type="FunFam" id="1.10.510.10:FF:000161">
    <property type="entry name" value="Wall-associated receptor kinase-like 20"/>
    <property type="match status" value="3"/>
</dbReference>
<keyword evidence="10" id="KW-0472">Membrane</keyword>
<dbReference type="Gene3D" id="3.30.200.20">
    <property type="entry name" value="Phosphorylase Kinase, domain 1"/>
    <property type="match status" value="3"/>
</dbReference>
<dbReference type="Pfam" id="PF07714">
    <property type="entry name" value="PK_Tyr_Ser-Thr"/>
    <property type="match status" value="2"/>
</dbReference>
<feature type="compositionally biased region" description="Polar residues" evidence="13">
    <location>
        <begin position="1770"/>
        <end position="1783"/>
    </location>
</feature>
<feature type="binding site" evidence="12">
    <location>
        <position position="1472"/>
    </location>
    <ligand>
        <name>ATP</name>
        <dbReference type="ChEBI" id="CHEBI:30616"/>
    </ligand>
</feature>
<evidence type="ECO:0000256" key="12">
    <source>
        <dbReference type="PROSITE-ProRule" id="PRU10141"/>
    </source>
</evidence>
<evidence type="ECO:0000313" key="15">
    <source>
        <dbReference type="EMBL" id="CAJ1977493.1"/>
    </source>
</evidence>
<feature type="binding site" evidence="12">
    <location>
        <position position="835"/>
    </location>
    <ligand>
        <name>ATP</name>
        <dbReference type="ChEBI" id="CHEBI:30616"/>
    </ligand>
</feature>
<dbReference type="GO" id="GO:0004674">
    <property type="term" value="F:protein serine/threonine kinase activity"/>
    <property type="evidence" value="ECO:0007669"/>
    <property type="project" value="UniProtKB-KW"/>
</dbReference>
<evidence type="ECO:0000256" key="8">
    <source>
        <dbReference type="ARBA" id="ARBA00022840"/>
    </source>
</evidence>
<dbReference type="EMBL" id="OY731407">
    <property type="protein sequence ID" value="CAJ1977493.1"/>
    <property type="molecule type" value="Genomic_DNA"/>
</dbReference>
<dbReference type="InterPro" id="IPR000719">
    <property type="entry name" value="Prot_kinase_dom"/>
</dbReference>
<dbReference type="Pfam" id="PF00069">
    <property type="entry name" value="Pkinase"/>
    <property type="match status" value="1"/>
</dbReference>
<keyword evidence="4" id="KW-0812">Transmembrane</keyword>
<evidence type="ECO:0000256" key="11">
    <source>
        <dbReference type="ARBA" id="ARBA00023180"/>
    </source>
</evidence>
<evidence type="ECO:0000256" key="9">
    <source>
        <dbReference type="ARBA" id="ARBA00022989"/>
    </source>
</evidence>
<evidence type="ECO:0000313" key="16">
    <source>
        <dbReference type="Proteomes" id="UP001189624"/>
    </source>
</evidence>
<evidence type="ECO:0000256" key="5">
    <source>
        <dbReference type="ARBA" id="ARBA00022729"/>
    </source>
</evidence>
<reference evidence="15" key="1">
    <citation type="submission" date="2023-10" db="EMBL/GenBank/DDBJ databases">
        <authorList>
            <person name="Domelevo Entfellner J.-B."/>
        </authorList>
    </citation>
    <scope>NUCLEOTIDE SEQUENCE</scope>
</reference>
<dbReference type="Proteomes" id="UP001189624">
    <property type="component" value="Chromosome 10"/>
</dbReference>
<keyword evidence="7" id="KW-0418">Kinase</keyword>
<keyword evidence="2" id="KW-0723">Serine/threonine-protein kinase</keyword>
<keyword evidence="5" id="KW-0732">Signal</keyword>
<feature type="domain" description="Protein kinase" evidence="14">
    <location>
        <begin position="1444"/>
        <end position="1720"/>
    </location>
</feature>
<evidence type="ECO:0000256" key="10">
    <source>
        <dbReference type="ARBA" id="ARBA00023136"/>
    </source>
</evidence>
<dbReference type="GO" id="GO:0005886">
    <property type="term" value="C:plasma membrane"/>
    <property type="evidence" value="ECO:0007669"/>
    <property type="project" value="UniProtKB-ARBA"/>
</dbReference>
<feature type="binding site" evidence="12">
    <location>
        <position position="292"/>
    </location>
    <ligand>
        <name>ATP</name>
        <dbReference type="ChEBI" id="CHEBI:30616"/>
    </ligand>
</feature>
<dbReference type="Gramene" id="rna-AYBTSS11_LOCUS29659">
    <property type="protein sequence ID" value="CAJ1977493.1"/>
    <property type="gene ID" value="gene-AYBTSS11_LOCUS29659"/>
</dbReference>
<gene>
    <name evidence="15" type="ORF">AYBTSS11_LOCUS29659</name>
</gene>
<keyword evidence="11" id="KW-0325">Glycoprotein</keyword>
<dbReference type="PANTHER" id="PTHR46008">
    <property type="entry name" value="LEAF RUST 10 DISEASE-RESISTANCE LOCUS RECEPTOR-LIKE PROTEIN KINASE-LIKE 1.4"/>
    <property type="match status" value="1"/>
</dbReference>
<feature type="domain" description="Protein kinase" evidence="14">
    <location>
        <begin position="264"/>
        <end position="537"/>
    </location>
</feature>
<accession>A0AA87B7S2</accession>
<dbReference type="SUPFAM" id="SSF56112">
    <property type="entry name" value="Protein kinase-like (PK-like)"/>
    <property type="match status" value="3"/>
</dbReference>
<dbReference type="InterPro" id="IPR011009">
    <property type="entry name" value="Kinase-like_dom_sf"/>
</dbReference>
<evidence type="ECO:0000256" key="13">
    <source>
        <dbReference type="SAM" id="MobiDB-lite"/>
    </source>
</evidence>
<organism evidence="15 16">
    <name type="scientific">Sphenostylis stenocarpa</name>
    <dbReference type="NCBI Taxonomy" id="92480"/>
    <lineage>
        <taxon>Eukaryota</taxon>
        <taxon>Viridiplantae</taxon>
        <taxon>Streptophyta</taxon>
        <taxon>Embryophyta</taxon>
        <taxon>Tracheophyta</taxon>
        <taxon>Spermatophyta</taxon>
        <taxon>Magnoliopsida</taxon>
        <taxon>eudicotyledons</taxon>
        <taxon>Gunneridae</taxon>
        <taxon>Pentapetalae</taxon>
        <taxon>rosids</taxon>
        <taxon>fabids</taxon>
        <taxon>Fabales</taxon>
        <taxon>Fabaceae</taxon>
        <taxon>Papilionoideae</taxon>
        <taxon>50 kb inversion clade</taxon>
        <taxon>NPAAA clade</taxon>
        <taxon>indigoferoid/millettioid clade</taxon>
        <taxon>Phaseoleae</taxon>
        <taxon>Sphenostylis</taxon>
    </lineage>
</organism>
<feature type="region of interest" description="Disordered" evidence="13">
    <location>
        <begin position="1728"/>
        <end position="1783"/>
    </location>
</feature>
<protein>
    <recommendedName>
        <fullName evidence="14">Protein kinase domain-containing protein</fullName>
    </recommendedName>
</protein>